<accession>A0A199XP66</accession>
<dbReference type="RefSeq" id="WP_064716159.1">
    <property type="nucleotide sequence ID" value="NZ_JMTM01000065.1"/>
</dbReference>
<dbReference type="OrthoDB" id="9810913at2"/>
<keyword evidence="5" id="KW-0808">Transferase</keyword>
<dbReference type="GO" id="GO:0008483">
    <property type="term" value="F:transaminase activity"/>
    <property type="evidence" value="ECO:0007669"/>
    <property type="project" value="UniProtKB-KW"/>
</dbReference>
<evidence type="ECO:0000256" key="4">
    <source>
        <dbReference type="RuleBase" id="RU004508"/>
    </source>
</evidence>
<dbReference type="PATRIC" id="fig|29536.5.peg.2479"/>
<name>A0A199XP66_9FLAO</name>
<evidence type="ECO:0000256" key="1">
    <source>
        <dbReference type="ARBA" id="ARBA00037999"/>
    </source>
</evidence>
<comment type="caution">
    <text evidence="5">The sequence shown here is derived from an EMBL/GenBank/DDBJ whole genome shotgun (WGS) entry which is preliminary data.</text>
</comment>
<dbReference type="InterPro" id="IPR015422">
    <property type="entry name" value="PyrdxlP-dep_Trfase_small"/>
</dbReference>
<dbReference type="InterPro" id="IPR000653">
    <property type="entry name" value="DegT/StrS_aminotransferase"/>
</dbReference>
<dbReference type="EMBL" id="JMTM01000065">
    <property type="protein sequence ID" value="OAZ03134.1"/>
    <property type="molecule type" value="Genomic_DNA"/>
</dbReference>
<organism evidence="5 6">
    <name type="scientific">Flavobacterium succinicans</name>
    <dbReference type="NCBI Taxonomy" id="29536"/>
    <lineage>
        <taxon>Bacteria</taxon>
        <taxon>Pseudomonadati</taxon>
        <taxon>Bacteroidota</taxon>
        <taxon>Flavobacteriia</taxon>
        <taxon>Flavobacteriales</taxon>
        <taxon>Flavobacteriaceae</taxon>
        <taxon>Flavobacterium</taxon>
    </lineage>
</organism>
<dbReference type="InterPro" id="IPR015421">
    <property type="entry name" value="PyrdxlP-dep_Trfase_major"/>
</dbReference>
<protein>
    <submittedName>
        <fullName evidence="5">Putative pyridoxal phosphate-dependent aminotransferase EpsN</fullName>
        <ecNumber evidence="5">2.6.1.-</ecNumber>
    </submittedName>
</protein>
<dbReference type="PANTHER" id="PTHR30244:SF34">
    <property type="entry name" value="DTDP-4-AMINO-4,6-DIDEOXYGALACTOSE TRANSAMINASE"/>
    <property type="match status" value="1"/>
</dbReference>
<dbReference type="GO" id="GO:0030170">
    <property type="term" value="F:pyridoxal phosphate binding"/>
    <property type="evidence" value="ECO:0007669"/>
    <property type="project" value="TreeGrafter"/>
</dbReference>
<evidence type="ECO:0000313" key="6">
    <source>
        <dbReference type="Proteomes" id="UP000093807"/>
    </source>
</evidence>
<feature type="active site" description="Proton acceptor" evidence="2">
    <location>
        <position position="192"/>
    </location>
</feature>
<proteinExistence type="inferred from homology"/>
<dbReference type="Proteomes" id="UP000093807">
    <property type="component" value="Unassembled WGS sequence"/>
</dbReference>
<dbReference type="Gene3D" id="3.90.1150.10">
    <property type="entry name" value="Aspartate Aminotransferase, domain 1"/>
    <property type="match status" value="1"/>
</dbReference>
<reference evidence="5 6" key="1">
    <citation type="submission" date="2016-06" db="EMBL/GenBank/DDBJ databases">
        <title>Draft genome sequence of Flavobacterium succinicans strain DD5b.</title>
        <authorList>
            <person name="Poehlein A."/>
            <person name="Daniel R."/>
            <person name="Simeonova D.D."/>
        </authorList>
    </citation>
    <scope>NUCLEOTIDE SEQUENCE [LARGE SCALE GENOMIC DNA]</scope>
    <source>
        <strain evidence="5 6">DD5b</strain>
    </source>
</reference>
<dbReference type="GO" id="GO:0000271">
    <property type="term" value="P:polysaccharide biosynthetic process"/>
    <property type="evidence" value="ECO:0007669"/>
    <property type="project" value="TreeGrafter"/>
</dbReference>
<keyword evidence="6" id="KW-1185">Reference proteome</keyword>
<dbReference type="CDD" id="cd00616">
    <property type="entry name" value="AHBA_syn"/>
    <property type="match status" value="1"/>
</dbReference>
<gene>
    <name evidence="5" type="primary">epsN_2</name>
    <name evidence="5" type="ORF">FLB_23800</name>
</gene>
<dbReference type="EC" id="2.6.1.-" evidence="5"/>
<dbReference type="SUPFAM" id="SSF53383">
    <property type="entry name" value="PLP-dependent transferases"/>
    <property type="match status" value="1"/>
</dbReference>
<sequence length="378" mass="42014">MHNKRIFLSESHPSGRELEYVQMAFQANAITSGGNVVQDFENDLALFLNQNTFVAGTNSGTAAIHLALLLLGVQSGDEVLCQTLTFSASVNPVLYIGATPIFIDSEEKTWNMCPIALEEAIQDSIRKGKKPKCIVVVDLYGMPFQVEKIQAIAHKYSIPILEDSAEALGSRYKDKPCGTLGDIGIFSFNGNKIITTSSGGALLLSDLMQKERATFLATQARDVAPYYQHSEIGYNYAMSSIAAAIGRGQLEVLEDRIQARRFNHSFYSNLFASYDGITVFSEPDSNFFSNYWLTTILIDKEKMNGLTPEIFRLYLEEFNIEARPLWKPMHLQPVFEKYSFYGGTIAASLFESGLCLPSSSNLNAQSRERIQEAIISLL</sequence>
<dbReference type="AlphaFoldDB" id="A0A199XP66"/>
<evidence type="ECO:0000256" key="2">
    <source>
        <dbReference type="PIRSR" id="PIRSR000390-1"/>
    </source>
</evidence>
<keyword evidence="3 4" id="KW-0663">Pyridoxal phosphate</keyword>
<evidence type="ECO:0000256" key="3">
    <source>
        <dbReference type="PIRSR" id="PIRSR000390-2"/>
    </source>
</evidence>
<comment type="similarity">
    <text evidence="1 4">Belongs to the DegT/DnrJ/EryC1 family.</text>
</comment>
<feature type="modified residue" description="N6-(pyridoxal phosphate)lysine" evidence="3">
    <location>
        <position position="192"/>
    </location>
</feature>
<dbReference type="Pfam" id="PF01041">
    <property type="entry name" value="DegT_DnrJ_EryC1"/>
    <property type="match status" value="1"/>
</dbReference>
<dbReference type="PANTHER" id="PTHR30244">
    <property type="entry name" value="TRANSAMINASE"/>
    <property type="match status" value="1"/>
</dbReference>
<dbReference type="Gene3D" id="3.40.640.10">
    <property type="entry name" value="Type I PLP-dependent aspartate aminotransferase-like (Major domain)"/>
    <property type="match status" value="1"/>
</dbReference>
<dbReference type="PIRSF" id="PIRSF000390">
    <property type="entry name" value="PLP_StrS"/>
    <property type="match status" value="1"/>
</dbReference>
<dbReference type="InterPro" id="IPR015424">
    <property type="entry name" value="PyrdxlP-dep_Trfase"/>
</dbReference>
<evidence type="ECO:0000313" key="5">
    <source>
        <dbReference type="EMBL" id="OAZ03134.1"/>
    </source>
</evidence>
<keyword evidence="5" id="KW-0032">Aminotransferase</keyword>